<dbReference type="RefSeq" id="WP_230737025.1">
    <property type="nucleotide sequence ID" value="NZ_JAJNDB010000004.1"/>
</dbReference>
<dbReference type="Proteomes" id="UP001199469">
    <property type="component" value="Unassembled WGS sequence"/>
</dbReference>
<evidence type="ECO:0000313" key="2">
    <source>
        <dbReference type="EMBL" id="MCD2195695.1"/>
    </source>
</evidence>
<sequence>MLRLLIDTCIWLDIAKNREGRKVIHPLASLVLNDMIDLIVPGVVREEFQRNRPRAEDAVSKQVQDRVRAIRQDIREHGGVAAGDWIDELNHQVPFLSASAVQNFAEIDDLLSKGRPVEFSEDVRKQVIHRGLAKQAPFLEKNSTADALLIECFGEVTRREGGAQDEFLFVTSNSRDFSARGGDQRVPHPDIAEFFKEPNAHYIYGAETLATTLRELIPEYEELEAEAEAFDEEPRTLADIVAAENERFDKIWYVRSLIGIEKEERGEESPPPPDIVTGRDTNMRRVIAKYGAENVGPWDHWHWGYIHGELSALRWVLGEDWGFLDT</sequence>
<dbReference type="EMBL" id="JAJNDB010000004">
    <property type="protein sequence ID" value="MCD2195695.1"/>
    <property type="molecule type" value="Genomic_DNA"/>
</dbReference>
<protein>
    <submittedName>
        <fullName evidence="2">PIN domain-containing protein</fullName>
    </submittedName>
</protein>
<name>A0ABS8PDZ7_9PSEU</name>
<reference evidence="2 3" key="1">
    <citation type="submission" date="2021-11" db="EMBL/GenBank/DDBJ databases">
        <title>Draft genome sequence of Actinomycetospora sp. SF1 isolated from the rhizosphere soil.</title>
        <authorList>
            <person name="Duangmal K."/>
            <person name="Chantavorakit T."/>
        </authorList>
    </citation>
    <scope>NUCLEOTIDE SEQUENCE [LARGE SCALE GENOMIC DNA]</scope>
    <source>
        <strain evidence="2 3">TBRC 5722</strain>
    </source>
</reference>
<organism evidence="2 3">
    <name type="scientific">Actinomycetospora endophytica</name>
    <dbReference type="NCBI Taxonomy" id="2291215"/>
    <lineage>
        <taxon>Bacteria</taxon>
        <taxon>Bacillati</taxon>
        <taxon>Actinomycetota</taxon>
        <taxon>Actinomycetes</taxon>
        <taxon>Pseudonocardiales</taxon>
        <taxon>Pseudonocardiaceae</taxon>
        <taxon>Actinomycetospora</taxon>
    </lineage>
</organism>
<keyword evidence="3" id="KW-1185">Reference proteome</keyword>
<dbReference type="InterPro" id="IPR032557">
    <property type="entry name" value="DUF4935"/>
</dbReference>
<gene>
    <name evidence="2" type="ORF">LQ327_20195</name>
</gene>
<accession>A0ABS8PDZ7</accession>
<dbReference type="Pfam" id="PF16289">
    <property type="entry name" value="PIN_12"/>
    <property type="match status" value="1"/>
</dbReference>
<evidence type="ECO:0000259" key="1">
    <source>
        <dbReference type="Pfam" id="PF16289"/>
    </source>
</evidence>
<comment type="caution">
    <text evidence="2">The sequence shown here is derived from an EMBL/GenBank/DDBJ whole genome shotgun (WGS) entry which is preliminary data.</text>
</comment>
<evidence type="ECO:0000313" key="3">
    <source>
        <dbReference type="Proteomes" id="UP001199469"/>
    </source>
</evidence>
<feature type="domain" description="DUF4935" evidence="1">
    <location>
        <begin position="5"/>
        <end position="177"/>
    </location>
</feature>
<proteinExistence type="predicted"/>